<name>A0A452I3H5_9SAUR</name>
<sequence>MSRQPVSAPLFSCPDKNKVNFIPTGSAFCPVKLLGPLLPASDLTLKNSPNSGQSTALSTLTVEQLSSRVSFSSLSDDTSTMDSTEVSVQQPSQQQQPLLQELQTEELSSPQSYVVI</sequence>
<dbReference type="Ensembl" id="ENSGAGT00000025114.1">
    <property type="protein sequence ID" value="ENSGAGP00000022045.1"/>
    <property type="gene ID" value="ENSGAGG00000016173.1"/>
</dbReference>
<keyword evidence="1" id="KW-0597">Phosphoprotein</keyword>
<reference evidence="3" key="3">
    <citation type="submission" date="2025-09" db="UniProtKB">
        <authorList>
            <consortium name="Ensembl"/>
        </authorList>
    </citation>
    <scope>IDENTIFICATION</scope>
</reference>
<dbReference type="STRING" id="38772.ENSGAGP00000022045"/>
<proteinExistence type="predicted"/>
<accession>A0A452I3H5</accession>
<organism evidence="3 4">
    <name type="scientific">Gopherus agassizii</name>
    <name type="common">Agassiz's desert tortoise</name>
    <dbReference type="NCBI Taxonomy" id="38772"/>
    <lineage>
        <taxon>Eukaryota</taxon>
        <taxon>Metazoa</taxon>
        <taxon>Chordata</taxon>
        <taxon>Craniata</taxon>
        <taxon>Vertebrata</taxon>
        <taxon>Euteleostomi</taxon>
        <taxon>Archelosauria</taxon>
        <taxon>Testudinata</taxon>
        <taxon>Testudines</taxon>
        <taxon>Cryptodira</taxon>
        <taxon>Durocryptodira</taxon>
        <taxon>Testudinoidea</taxon>
        <taxon>Testudinidae</taxon>
        <taxon>Gopherus</taxon>
    </lineage>
</organism>
<dbReference type="Proteomes" id="UP000291020">
    <property type="component" value="Unassembled WGS sequence"/>
</dbReference>
<evidence type="ECO:0000313" key="4">
    <source>
        <dbReference type="Proteomes" id="UP000291020"/>
    </source>
</evidence>
<reference evidence="3" key="2">
    <citation type="submission" date="2025-08" db="UniProtKB">
        <authorList>
            <consortium name="Ensembl"/>
        </authorList>
    </citation>
    <scope>IDENTIFICATION</scope>
</reference>
<feature type="region of interest" description="Disordered" evidence="2">
    <location>
        <begin position="71"/>
        <end position="116"/>
    </location>
</feature>
<evidence type="ECO:0000256" key="1">
    <source>
        <dbReference type="ARBA" id="ARBA00022553"/>
    </source>
</evidence>
<dbReference type="InterPro" id="IPR026642">
    <property type="entry name" value="Glcci1/FAM117"/>
</dbReference>
<dbReference type="PANTHER" id="PTHR14972">
    <property type="entry name" value="AGAP011572-PA"/>
    <property type="match status" value="1"/>
</dbReference>
<protein>
    <recommendedName>
        <fullName evidence="5">Glucocorticoid induced 1</fullName>
    </recommendedName>
</protein>
<dbReference type="Pfam" id="PF15388">
    <property type="entry name" value="FAM117"/>
    <property type="match status" value="1"/>
</dbReference>
<dbReference type="PANTHER" id="PTHR14972:SF3">
    <property type="entry name" value="GLUCOCORTICOID-INDUCED TRANSCRIPT 1 PROTEIN"/>
    <property type="match status" value="1"/>
</dbReference>
<evidence type="ECO:0008006" key="5">
    <source>
        <dbReference type="Google" id="ProtNLM"/>
    </source>
</evidence>
<reference evidence="4" key="1">
    <citation type="journal article" date="2017" name="PLoS ONE">
        <title>The Agassiz's desert tortoise genome provides a resource for the conservation of a threatened species.</title>
        <authorList>
            <person name="Tollis M."/>
            <person name="DeNardo D.F."/>
            <person name="Cornelius J.A."/>
            <person name="Dolby G.A."/>
            <person name="Edwards T."/>
            <person name="Henen B.T."/>
            <person name="Karl A.E."/>
            <person name="Murphy R.W."/>
            <person name="Kusumi K."/>
        </authorList>
    </citation>
    <scope>NUCLEOTIDE SEQUENCE [LARGE SCALE GENOMIC DNA]</scope>
</reference>
<dbReference type="GO" id="GO:0005737">
    <property type="term" value="C:cytoplasm"/>
    <property type="evidence" value="ECO:0007669"/>
    <property type="project" value="TreeGrafter"/>
</dbReference>
<evidence type="ECO:0000313" key="3">
    <source>
        <dbReference type="Ensembl" id="ENSGAGP00000022045.1"/>
    </source>
</evidence>
<dbReference type="AlphaFoldDB" id="A0A452I3H5"/>
<keyword evidence="4" id="KW-1185">Reference proteome</keyword>
<evidence type="ECO:0000256" key="2">
    <source>
        <dbReference type="SAM" id="MobiDB-lite"/>
    </source>
</evidence>